<organism evidence="2 3">
    <name type="scientific">Streblomastix strix</name>
    <dbReference type="NCBI Taxonomy" id="222440"/>
    <lineage>
        <taxon>Eukaryota</taxon>
        <taxon>Metamonada</taxon>
        <taxon>Preaxostyla</taxon>
        <taxon>Oxymonadida</taxon>
        <taxon>Streblomastigidae</taxon>
        <taxon>Streblomastix</taxon>
    </lineage>
</organism>
<gene>
    <name evidence="2" type="ORF">EZS28_007597</name>
</gene>
<protein>
    <submittedName>
        <fullName evidence="2">Uncharacterized protein</fullName>
    </submittedName>
</protein>
<evidence type="ECO:0000313" key="3">
    <source>
        <dbReference type="Proteomes" id="UP000324800"/>
    </source>
</evidence>
<feature type="compositionally biased region" description="Basic and acidic residues" evidence="1">
    <location>
        <begin position="63"/>
        <end position="84"/>
    </location>
</feature>
<dbReference type="Proteomes" id="UP000324800">
    <property type="component" value="Unassembled WGS sequence"/>
</dbReference>
<dbReference type="EMBL" id="SNRW01001319">
    <property type="protein sequence ID" value="KAA6396877.1"/>
    <property type="molecule type" value="Genomic_DNA"/>
</dbReference>
<reference evidence="2 3" key="1">
    <citation type="submission" date="2019-03" db="EMBL/GenBank/DDBJ databases">
        <title>Single cell metagenomics reveals metabolic interactions within the superorganism composed of flagellate Streblomastix strix and complex community of Bacteroidetes bacteria on its surface.</title>
        <authorList>
            <person name="Treitli S.C."/>
            <person name="Kolisko M."/>
            <person name="Husnik F."/>
            <person name="Keeling P."/>
            <person name="Hampl V."/>
        </authorList>
    </citation>
    <scope>NUCLEOTIDE SEQUENCE [LARGE SCALE GENOMIC DNA]</scope>
    <source>
        <strain evidence="2">ST1C</strain>
    </source>
</reference>
<name>A0A5J4WP47_9EUKA</name>
<feature type="region of interest" description="Disordered" evidence="1">
    <location>
        <begin position="201"/>
        <end position="252"/>
    </location>
</feature>
<comment type="caution">
    <text evidence="2">The sequence shown here is derived from an EMBL/GenBank/DDBJ whole genome shotgun (WGS) entry which is preliminary data.</text>
</comment>
<dbReference type="AlphaFoldDB" id="A0A5J4WP47"/>
<evidence type="ECO:0000256" key="1">
    <source>
        <dbReference type="SAM" id="MobiDB-lite"/>
    </source>
</evidence>
<proteinExistence type="predicted"/>
<accession>A0A5J4WP47</accession>
<sequence>MDIEDVQLVGDDSSEESKSDGGSSDLDIRIELEDKDDLFADNSESDDSDLVSKRNQFDLSNDDNEHVDKSDNESDGLLEIKDSDSDSSGIEPDEEIVKQRNQIDEQQRIKEMKEQEKRQQDIITSKLLQEFRERERLKKLEEKKPQKQQKDERMLKSPIDKTKGLEFYQKGMETDEQGKIELEKRKQQLIEEKQKQLLQQKLEQEEKQKAEQQEKEREKDDQQQKEENQVNAEKTKQIEQTKKDPSEMRFYKNRSTPEQFKSYSDIDNLDAQSQQQYQNQDLNEEDSNNLKSVPFDVPIYTDKVIKYREQNDKIHQLTEERDQLLLEIWNKETTLVRLETLMKQKNMENNQLSHLVMLEKEEMRRRDFQRGNQMKALQYQWEQANKDKDNLKDQFVELFTQNL</sequence>
<feature type="region of interest" description="Disordered" evidence="1">
    <location>
        <begin position="1"/>
        <end position="180"/>
    </location>
</feature>
<feature type="compositionally biased region" description="Basic and acidic residues" evidence="1">
    <location>
        <begin position="129"/>
        <end position="164"/>
    </location>
</feature>
<feature type="compositionally biased region" description="Basic and acidic residues" evidence="1">
    <location>
        <begin position="95"/>
        <end position="120"/>
    </location>
</feature>
<evidence type="ECO:0000313" key="2">
    <source>
        <dbReference type="EMBL" id="KAA6396877.1"/>
    </source>
</evidence>
<feature type="compositionally biased region" description="Basic and acidic residues" evidence="1">
    <location>
        <begin position="202"/>
        <end position="250"/>
    </location>
</feature>